<comment type="caution">
    <text evidence="4">The sequence shown here is derived from an EMBL/GenBank/DDBJ whole genome shotgun (WGS) entry which is preliminary data.</text>
</comment>
<dbReference type="Proteomes" id="UP000663881">
    <property type="component" value="Unassembled WGS sequence"/>
</dbReference>
<evidence type="ECO:0000313" key="6">
    <source>
        <dbReference type="EMBL" id="CAF3508398.1"/>
    </source>
</evidence>
<reference evidence="4" key="1">
    <citation type="submission" date="2021-02" db="EMBL/GenBank/DDBJ databases">
        <authorList>
            <person name="Nowell W R."/>
        </authorList>
    </citation>
    <scope>NUCLEOTIDE SEQUENCE</scope>
</reference>
<dbReference type="EMBL" id="CAJOBB010000156">
    <property type="protein sequence ID" value="CAF3588954.1"/>
    <property type="molecule type" value="Genomic_DNA"/>
</dbReference>
<dbReference type="OrthoDB" id="9983895at2759"/>
<organism evidence="4 9">
    <name type="scientific">Adineta steineri</name>
    <dbReference type="NCBI Taxonomy" id="433720"/>
    <lineage>
        <taxon>Eukaryota</taxon>
        <taxon>Metazoa</taxon>
        <taxon>Spiralia</taxon>
        <taxon>Gnathifera</taxon>
        <taxon>Rotifera</taxon>
        <taxon>Eurotatoria</taxon>
        <taxon>Bdelloidea</taxon>
        <taxon>Adinetida</taxon>
        <taxon>Adinetidae</taxon>
        <taxon>Adineta</taxon>
    </lineage>
</organism>
<dbReference type="Proteomes" id="UP000663860">
    <property type="component" value="Unassembled WGS sequence"/>
</dbReference>
<protein>
    <recommendedName>
        <fullName evidence="2">Apple domain-containing protein</fullName>
    </recommendedName>
</protein>
<dbReference type="EMBL" id="CAJNON010000552">
    <property type="protein sequence ID" value="CAF1313644.1"/>
    <property type="molecule type" value="Genomic_DNA"/>
</dbReference>
<feature type="domain" description="Apple" evidence="2">
    <location>
        <begin position="20"/>
        <end position="94"/>
    </location>
</feature>
<dbReference type="Pfam" id="PF00024">
    <property type="entry name" value="PAN_1"/>
    <property type="match status" value="1"/>
</dbReference>
<dbReference type="Proteomes" id="UP000663868">
    <property type="component" value="Unassembled WGS sequence"/>
</dbReference>
<sequence length="99" mass="10753">MKTIVYAYLLLVCFTASIFCGNYTYYGGFAYNTNTGTVTNQTMSTCVCQCLLTSGCSGFTFYNSSHTCALLADLNITEDEVNLNTDATLLLVSANLVYS</sequence>
<dbReference type="Proteomes" id="UP000663845">
    <property type="component" value="Unassembled WGS sequence"/>
</dbReference>
<dbReference type="PROSITE" id="PS50948">
    <property type="entry name" value="PAN"/>
    <property type="match status" value="1"/>
</dbReference>
<dbReference type="EMBL" id="CAJNOE010000368">
    <property type="protein sequence ID" value="CAF1177875.1"/>
    <property type="molecule type" value="Genomic_DNA"/>
</dbReference>
<name>A0A815F202_9BILA</name>
<accession>A0A815F202</accession>
<feature type="signal peptide" evidence="1">
    <location>
        <begin position="1"/>
        <end position="20"/>
    </location>
</feature>
<keyword evidence="1" id="KW-0732">Signal</keyword>
<evidence type="ECO:0000313" key="3">
    <source>
        <dbReference type="EMBL" id="CAF1177875.1"/>
    </source>
</evidence>
<evidence type="ECO:0000313" key="9">
    <source>
        <dbReference type="Proteomes" id="UP000663891"/>
    </source>
</evidence>
<feature type="chain" id="PRO_5035686496" description="Apple domain-containing protein" evidence="1">
    <location>
        <begin position="21"/>
        <end position="99"/>
    </location>
</feature>
<dbReference type="EMBL" id="CAJNOG010000686">
    <property type="protein sequence ID" value="CAF1335737.1"/>
    <property type="molecule type" value="Genomic_DNA"/>
</dbReference>
<proteinExistence type="predicted"/>
<evidence type="ECO:0000313" key="5">
    <source>
        <dbReference type="EMBL" id="CAF1335737.1"/>
    </source>
</evidence>
<dbReference type="Proteomes" id="UP000663891">
    <property type="component" value="Unassembled WGS sequence"/>
</dbReference>
<evidence type="ECO:0000256" key="1">
    <source>
        <dbReference type="SAM" id="SignalP"/>
    </source>
</evidence>
<dbReference type="EMBL" id="CAJOAZ010000052">
    <property type="protein sequence ID" value="CAF3508398.1"/>
    <property type="molecule type" value="Genomic_DNA"/>
</dbReference>
<evidence type="ECO:0000259" key="2">
    <source>
        <dbReference type="PROSITE" id="PS50948"/>
    </source>
</evidence>
<evidence type="ECO:0000313" key="8">
    <source>
        <dbReference type="EMBL" id="CAF3693536.1"/>
    </source>
</evidence>
<dbReference type="Proteomes" id="UP000663844">
    <property type="component" value="Unassembled WGS sequence"/>
</dbReference>
<dbReference type="AlphaFoldDB" id="A0A815F202"/>
<gene>
    <name evidence="3" type="ORF">IZO911_LOCUS27284</name>
    <name evidence="5" type="ORF">JYZ213_LOCUS34207</name>
    <name evidence="7" type="ORF">KXQ929_LOCUS4519</name>
    <name evidence="8" type="ORF">OKA104_LOCUS11981</name>
    <name evidence="6" type="ORF">OXD698_LOCUS1729</name>
    <name evidence="4" type="ORF">VCS650_LOCUS31738</name>
</gene>
<evidence type="ECO:0000313" key="7">
    <source>
        <dbReference type="EMBL" id="CAF3588954.1"/>
    </source>
</evidence>
<evidence type="ECO:0000313" key="4">
    <source>
        <dbReference type="EMBL" id="CAF1313644.1"/>
    </source>
</evidence>
<dbReference type="EMBL" id="CAJOAY010000566">
    <property type="protein sequence ID" value="CAF3693536.1"/>
    <property type="molecule type" value="Genomic_DNA"/>
</dbReference>
<dbReference type="InterPro" id="IPR003609">
    <property type="entry name" value="Pan_app"/>
</dbReference>